<protein>
    <submittedName>
        <fullName evidence="3">Uncharacterized protein</fullName>
    </submittedName>
</protein>
<feature type="compositionally biased region" description="Low complexity" evidence="1">
    <location>
        <begin position="50"/>
        <end position="65"/>
    </location>
</feature>
<evidence type="ECO:0000313" key="4">
    <source>
        <dbReference type="Proteomes" id="UP000537161"/>
    </source>
</evidence>
<feature type="region of interest" description="Disordered" evidence="1">
    <location>
        <begin position="50"/>
        <end position="129"/>
    </location>
</feature>
<comment type="caution">
    <text evidence="3">The sequence shown here is derived from an EMBL/GenBank/DDBJ whole genome shotgun (WGS) entry which is preliminary data.</text>
</comment>
<dbReference type="RefSeq" id="WP_184094112.1">
    <property type="nucleotide sequence ID" value="NZ_JACIJH010000001.1"/>
</dbReference>
<evidence type="ECO:0000256" key="1">
    <source>
        <dbReference type="SAM" id="MobiDB-lite"/>
    </source>
</evidence>
<evidence type="ECO:0000256" key="2">
    <source>
        <dbReference type="SAM" id="Phobius"/>
    </source>
</evidence>
<keyword evidence="2" id="KW-0472">Membrane</keyword>
<dbReference type="AlphaFoldDB" id="A0A7W9ENM1"/>
<keyword evidence="4" id="KW-1185">Reference proteome</keyword>
<proteinExistence type="predicted"/>
<feature type="transmembrane region" description="Helical" evidence="2">
    <location>
        <begin position="153"/>
        <end position="183"/>
    </location>
</feature>
<feature type="compositionally biased region" description="Pro residues" evidence="1">
    <location>
        <begin position="95"/>
        <end position="106"/>
    </location>
</feature>
<keyword evidence="2" id="KW-0812">Transmembrane</keyword>
<reference evidence="3 4" key="1">
    <citation type="submission" date="2020-08" db="EMBL/GenBank/DDBJ databases">
        <title>Genomic Encyclopedia of Type Strains, Phase IV (KMG-IV): sequencing the most valuable type-strain genomes for metagenomic binning, comparative biology and taxonomic classification.</title>
        <authorList>
            <person name="Goeker M."/>
        </authorList>
    </citation>
    <scope>NUCLEOTIDE SEQUENCE [LARGE SCALE GENOMIC DNA]</scope>
    <source>
        <strain evidence="3 4">DSM 27163</strain>
    </source>
</reference>
<gene>
    <name evidence="3" type="ORF">FHR21_000038</name>
</gene>
<organism evidence="3 4">
    <name type="scientific">Sphingopyxis panaciterrulae</name>
    <dbReference type="NCBI Taxonomy" id="462372"/>
    <lineage>
        <taxon>Bacteria</taxon>
        <taxon>Pseudomonadati</taxon>
        <taxon>Pseudomonadota</taxon>
        <taxon>Alphaproteobacteria</taxon>
        <taxon>Sphingomonadales</taxon>
        <taxon>Sphingomonadaceae</taxon>
        <taxon>Sphingopyxis</taxon>
    </lineage>
</organism>
<keyword evidence="2" id="KW-1133">Transmembrane helix</keyword>
<name>A0A7W9ENM1_9SPHN</name>
<feature type="compositionally biased region" description="Basic and acidic residues" evidence="1">
    <location>
        <begin position="109"/>
        <end position="124"/>
    </location>
</feature>
<dbReference type="EMBL" id="JACIJH010000001">
    <property type="protein sequence ID" value="MBB5704713.1"/>
    <property type="molecule type" value="Genomic_DNA"/>
</dbReference>
<accession>A0A7W9ENM1</accession>
<evidence type="ECO:0000313" key="3">
    <source>
        <dbReference type="EMBL" id="MBB5704713.1"/>
    </source>
</evidence>
<sequence>MPDRPPPSRFAVIERGGRLVIVDRTTGKTPPSAAERMAEHDRRMGLVAANRPEPVAPAPAVTVPDEPAPVPTSVPARRAASGPAKRPWEGGQRVPAPPLPPPPAPAPARIRERPPPQASGDRKSFTTGKWWDAKGPRTVVLGSAGQADLTGGFMMLVFGLVIAAIVAAFVALPLLFVGGFLLIRFGDRIVAPIGARIIDKALAVRD</sequence>
<dbReference type="Proteomes" id="UP000537161">
    <property type="component" value="Unassembled WGS sequence"/>
</dbReference>